<organism evidence="1 2">
    <name type="scientific">Mucilaginibacter lappiensis</name>
    <dbReference type="NCBI Taxonomy" id="354630"/>
    <lineage>
        <taxon>Bacteria</taxon>
        <taxon>Pseudomonadati</taxon>
        <taxon>Bacteroidota</taxon>
        <taxon>Sphingobacteriia</taxon>
        <taxon>Sphingobacteriales</taxon>
        <taxon>Sphingobacteriaceae</taxon>
        <taxon>Mucilaginibacter</taxon>
    </lineage>
</organism>
<reference evidence="1 2" key="1">
    <citation type="submission" date="2020-08" db="EMBL/GenBank/DDBJ databases">
        <title>Genomic Encyclopedia of Type Strains, Phase IV (KMG-V): Genome sequencing to study the core and pangenomes of soil and plant-associated prokaryotes.</title>
        <authorList>
            <person name="Whitman W."/>
        </authorList>
    </citation>
    <scope>NUCLEOTIDE SEQUENCE [LARGE SCALE GENOMIC DNA]</scope>
    <source>
        <strain evidence="1 2">ANJLi2</strain>
    </source>
</reference>
<comment type="caution">
    <text evidence="1">The sequence shown here is derived from an EMBL/GenBank/DDBJ whole genome shotgun (WGS) entry which is preliminary data.</text>
</comment>
<evidence type="ECO:0000313" key="1">
    <source>
        <dbReference type="EMBL" id="MBB6108102.1"/>
    </source>
</evidence>
<protein>
    <submittedName>
        <fullName evidence="1">Uncharacterized protein</fullName>
    </submittedName>
</protein>
<sequence>MLTIKSVNHVNPLFILGSLQTLQIGLLYSSLSFGEGWGEVIYGPARN</sequence>
<evidence type="ECO:0000313" key="2">
    <source>
        <dbReference type="Proteomes" id="UP000541583"/>
    </source>
</evidence>
<name>A0ABR6PEB2_9SPHI</name>
<proteinExistence type="predicted"/>
<dbReference type="EMBL" id="JACHCB010000002">
    <property type="protein sequence ID" value="MBB6108102.1"/>
    <property type="molecule type" value="Genomic_DNA"/>
</dbReference>
<accession>A0ABR6PEB2</accession>
<gene>
    <name evidence="1" type="ORF">HDF23_000837</name>
</gene>
<keyword evidence="2" id="KW-1185">Reference proteome</keyword>
<dbReference type="Proteomes" id="UP000541583">
    <property type="component" value="Unassembled WGS sequence"/>
</dbReference>